<organism evidence="15 16">
    <name type="scientific">Ursidibacter maritimus</name>
    <dbReference type="NCBI Taxonomy" id="1331689"/>
    <lineage>
        <taxon>Bacteria</taxon>
        <taxon>Pseudomonadati</taxon>
        <taxon>Pseudomonadota</taxon>
        <taxon>Gammaproteobacteria</taxon>
        <taxon>Pasteurellales</taxon>
        <taxon>Pasteurellaceae</taxon>
        <taxon>Ursidibacter</taxon>
    </lineage>
</organism>
<comment type="function">
    <text evidence="10">Also involved in hydrogenase metallocenter assembly, probably by participating in the nickel insertion step. This function in hydrogenase biosynthesis requires chaperone activity and the presence of the metal-binding domain, but not PPIase activity.</text>
</comment>
<evidence type="ECO:0000256" key="10">
    <source>
        <dbReference type="ARBA" id="ARBA00037071"/>
    </source>
</evidence>
<keyword evidence="9 11" id="KW-0413">Isomerase</keyword>
<dbReference type="AlphaFoldDB" id="A0A949T5U0"/>
<comment type="similarity">
    <text evidence="3 12">Belongs to the FKBP-type PPIase family.</text>
</comment>
<dbReference type="Proteomes" id="UP001196379">
    <property type="component" value="Unassembled WGS sequence"/>
</dbReference>
<dbReference type="NCBIfam" id="NF008008">
    <property type="entry name" value="PRK10737.1"/>
    <property type="match status" value="1"/>
</dbReference>
<keyword evidence="17" id="KW-1185">Reference proteome</keyword>
<dbReference type="EMBL" id="JABUMC010000014">
    <property type="protein sequence ID" value="MBV6547060.1"/>
    <property type="molecule type" value="Genomic_DNA"/>
</dbReference>
<evidence type="ECO:0000256" key="11">
    <source>
        <dbReference type="PROSITE-ProRule" id="PRU00277"/>
    </source>
</evidence>
<evidence type="ECO:0000259" key="13">
    <source>
        <dbReference type="PROSITE" id="PS50059"/>
    </source>
</evidence>
<evidence type="ECO:0000256" key="12">
    <source>
        <dbReference type="RuleBase" id="RU003915"/>
    </source>
</evidence>
<dbReference type="RefSeq" id="WP_157402445.1">
    <property type="nucleotide sequence ID" value="NZ_JABULY010000007.1"/>
</dbReference>
<gene>
    <name evidence="15" type="primary">slyD</name>
    <name evidence="14" type="ORF">HT657_09035</name>
    <name evidence="15" type="ORF">HT672_07160</name>
</gene>
<protein>
    <recommendedName>
        <fullName evidence="12">Peptidyl-prolyl cis-trans isomerase</fullName>
        <ecNumber evidence="12">5.2.1.8</ecNumber>
    </recommendedName>
</protein>
<reference evidence="15 17" key="1">
    <citation type="journal article" date="2021" name="Mol. Ecol.">
        <title>Polar bear-adapted Ursidibacter maritimus are remarkably conserved after generations in captivity.</title>
        <authorList>
            <person name="Espinosa-Gongora C."/>
            <person name="Hansen M.J."/>
            <person name="Bertelsen M.F."/>
            <person name="Bojesen A.M."/>
        </authorList>
    </citation>
    <scope>NUCLEOTIDE SEQUENCE</scope>
    <source>
        <strain evidence="15">Pb43105x</strain>
        <strain evidence="14 17">Pb43106</strain>
    </source>
</reference>
<keyword evidence="7 11" id="KW-0697">Rotamase</keyword>
<dbReference type="EC" id="5.2.1.8" evidence="12"/>
<keyword evidence="4" id="KW-0963">Cytoplasm</keyword>
<keyword evidence="5" id="KW-0533">Nickel</keyword>
<evidence type="ECO:0000256" key="9">
    <source>
        <dbReference type="ARBA" id="ARBA00023235"/>
    </source>
</evidence>
<dbReference type="Gene3D" id="3.10.50.40">
    <property type="match status" value="1"/>
</dbReference>
<dbReference type="Proteomes" id="UP000732858">
    <property type="component" value="Unassembled WGS sequence"/>
</dbReference>
<keyword evidence="8" id="KW-0143">Chaperone</keyword>
<evidence type="ECO:0000313" key="16">
    <source>
        <dbReference type="Proteomes" id="UP000732858"/>
    </source>
</evidence>
<dbReference type="GO" id="GO:0042026">
    <property type="term" value="P:protein refolding"/>
    <property type="evidence" value="ECO:0007669"/>
    <property type="project" value="UniProtKB-ARBA"/>
</dbReference>
<evidence type="ECO:0000313" key="15">
    <source>
        <dbReference type="EMBL" id="MBV6547060.1"/>
    </source>
</evidence>
<comment type="catalytic activity">
    <reaction evidence="1 11 12">
        <text>[protein]-peptidylproline (omega=180) = [protein]-peptidylproline (omega=0)</text>
        <dbReference type="Rhea" id="RHEA:16237"/>
        <dbReference type="Rhea" id="RHEA-COMP:10747"/>
        <dbReference type="Rhea" id="RHEA-COMP:10748"/>
        <dbReference type="ChEBI" id="CHEBI:83833"/>
        <dbReference type="ChEBI" id="CHEBI:83834"/>
        <dbReference type="EC" id="5.2.1.8"/>
    </reaction>
</comment>
<dbReference type="InterPro" id="IPR046357">
    <property type="entry name" value="PPIase_dom_sf"/>
</dbReference>
<evidence type="ECO:0000256" key="8">
    <source>
        <dbReference type="ARBA" id="ARBA00023186"/>
    </source>
</evidence>
<dbReference type="GO" id="GO:0046872">
    <property type="term" value="F:metal ion binding"/>
    <property type="evidence" value="ECO:0007669"/>
    <property type="project" value="UniProtKB-KW"/>
</dbReference>
<evidence type="ECO:0000256" key="1">
    <source>
        <dbReference type="ARBA" id="ARBA00000971"/>
    </source>
</evidence>
<dbReference type="OrthoDB" id="9808891at2"/>
<dbReference type="SUPFAM" id="SSF54534">
    <property type="entry name" value="FKBP-like"/>
    <property type="match status" value="1"/>
</dbReference>
<evidence type="ECO:0000313" key="14">
    <source>
        <dbReference type="EMBL" id="MBV6532267.1"/>
    </source>
</evidence>
<dbReference type="FunFam" id="2.40.10.330:FF:000001">
    <property type="entry name" value="Peptidyl-prolyl cis-trans isomerase"/>
    <property type="match status" value="1"/>
</dbReference>
<dbReference type="GO" id="GO:0003755">
    <property type="term" value="F:peptidyl-prolyl cis-trans isomerase activity"/>
    <property type="evidence" value="ECO:0007669"/>
    <property type="project" value="UniProtKB-UniRule"/>
</dbReference>
<feature type="domain" description="PPIase FKBP-type" evidence="13">
    <location>
        <begin position="6"/>
        <end position="95"/>
    </location>
</feature>
<dbReference type="PANTHER" id="PTHR47861">
    <property type="entry name" value="FKBP-TYPE PEPTIDYL-PROLYL CIS-TRANS ISOMERASE SLYD"/>
    <property type="match status" value="1"/>
</dbReference>
<dbReference type="Gene3D" id="2.40.10.330">
    <property type="match status" value="1"/>
</dbReference>
<dbReference type="PANTHER" id="PTHR47861:SF3">
    <property type="entry name" value="FKBP-TYPE PEPTIDYL-PROLYL CIS-TRANS ISOMERASE SLYD"/>
    <property type="match status" value="1"/>
</dbReference>
<comment type="caution">
    <text evidence="15">The sequence shown here is derived from an EMBL/GenBank/DDBJ whole genome shotgun (WGS) entry which is preliminary data.</text>
</comment>
<dbReference type="InterPro" id="IPR001179">
    <property type="entry name" value="PPIase_FKBP_dom"/>
</dbReference>
<dbReference type="Pfam" id="PF00254">
    <property type="entry name" value="FKBP_C"/>
    <property type="match status" value="1"/>
</dbReference>
<keyword evidence="6" id="KW-0479">Metal-binding</keyword>
<comment type="subcellular location">
    <subcellularLocation>
        <location evidence="2">Cytoplasm</location>
    </subcellularLocation>
</comment>
<dbReference type="EMBL" id="JABULY010000007">
    <property type="protein sequence ID" value="MBV6532267.1"/>
    <property type="molecule type" value="Genomic_DNA"/>
</dbReference>
<proteinExistence type="inferred from homology"/>
<name>A0A949T5U0_9PAST</name>
<dbReference type="GeneID" id="65548228"/>
<evidence type="ECO:0000256" key="5">
    <source>
        <dbReference type="ARBA" id="ARBA00022596"/>
    </source>
</evidence>
<evidence type="ECO:0000256" key="3">
    <source>
        <dbReference type="ARBA" id="ARBA00006577"/>
    </source>
</evidence>
<evidence type="ECO:0000256" key="7">
    <source>
        <dbReference type="ARBA" id="ARBA00023110"/>
    </source>
</evidence>
<dbReference type="InterPro" id="IPR048261">
    <property type="entry name" value="SlpA/SlyD-like_ins_sf"/>
</dbReference>
<dbReference type="PROSITE" id="PS50059">
    <property type="entry name" value="FKBP_PPIASE"/>
    <property type="match status" value="1"/>
</dbReference>
<accession>A0A949T5U0</accession>
<sequence>MKIAKNVVPSIAYQVRTQDGVLVDEAPVEQPLEYLHGHNNLVIGLENALEGKVVGDVFEVRVKPEEGYGEYNENMVQRVPKDVFMGVDELEVGMRFIADTDVGPLPVVITAIEGDEVVVDGNHMLAGQELLFSVEVVATREATLEEIAHGHIHSGGGCCGGHDSDEEGHGCGCCGNHNHQAEESHGCGCGGHHHHVEEAHEGCCDEHHHHHHDGKCCDEDHHHHHSTGEHCHKH</sequence>
<evidence type="ECO:0000313" key="17">
    <source>
        <dbReference type="Proteomes" id="UP001196379"/>
    </source>
</evidence>
<dbReference type="GO" id="GO:0005737">
    <property type="term" value="C:cytoplasm"/>
    <property type="evidence" value="ECO:0007669"/>
    <property type="project" value="UniProtKB-SubCell"/>
</dbReference>
<evidence type="ECO:0000256" key="2">
    <source>
        <dbReference type="ARBA" id="ARBA00004496"/>
    </source>
</evidence>
<evidence type="ECO:0000256" key="6">
    <source>
        <dbReference type="ARBA" id="ARBA00022723"/>
    </source>
</evidence>
<evidence type="ECO:0000256" key="4">
    <source>
        <dbReference type="ARBA" id="ARBA00022490"/>
    </source>
</evidence>